<evidence type="ECO:0000313" key="9">
    <source>
        <dbReference type="EMBL" id="MCH7321485.1"/>
    </source>
</evidence>
<feature type="transmembrane region" description="Helical" evidence="7">
    <location>
        <begin position="186"/>
        <end position="205"/>
    </location>
</feature>
<comment type="subcellular location">
    <subcellularLocation>
        <location evidence="1 7">Cell membrane</location>
        <topology evidence="1 7">Multi-pass membrane protein</topology>
    </subcellularLocation>
</comment>
<name>A0ABS9UAX8_9BACL</name>
<feature type="domain" description="VTT" evidence="8">
    <location>
        <begin position="51"/>
        <end position="172"/>
    </location>
</feature>
<keyword evidence="10" id="KW-1185">Reference proteome</keyword>
<dbReference type="InterPro" id="IPR032818">
    <property type="entry name" value="DedA-like"/>
</dbReference>
<evidence type="ECO:0000256" key="5">
    <source>
        <dbReference type="ARBA" id="ARBA00022989"/>
    </source>
</evidence>
<dbReference type="PANTHER" id="PTHR30353:SF0">
    <property type="entry name" value="TRANSMEMBRANE PROTEIN"/>
    <property type="match status" value="1"/>
</dbReference>
<keyword evidence="3 7" id="KW-1003">Cell membrane</keyword>
<feature type="transmembrane region" description="Helical" evidence="7">
    <location>
        <begin position="25"/>
        <end position="47"/>
    </location>
</feature>
<keyword evidence="6 7" id="KW-0472">Membrane</keyword>
<reference evidence="9 10" key="1">
    <citation type="submission" date="2022-03" db="EMBL/GenBank/DDBJ databases">
        <authorList>
            <person name="Jo J.-H."/>
            <person name="Im W.-T."/>
        </authorList>
    </citation>
    <scope>NUCLEOTIDE SEQUENCE [LARGE SCALE GENOMIC DNA]</scope>
    <source>
        <strain evidence="9 10">MA9</strain>
    </source>
</reference>
<dbReference type="Pfam" id="PF09335">
    <property type="entry name" value="VTT_dom"/>
    <property type="match status" value="1"/>
</dbReference>
<keyword evidence="5 7" id="KW-1133">Transmembrane helix</keyword>
<dbReference type="InterPro" id="IPR032816">
    <property type="entry name" value="VTT_dom"/>
</dbReference>
<keyword evidence="4 7" id="KW-0812">Transmembrane</keyword>
<proteinExistence type="inferred from homology"/>
<evidence type="ECO:0000256" key="7">
    <source>
        <dbReference type="RuleBase" id="RU367016"/>
    </source>
</evidence>
<feature type="transmembrane region" description="Helical" evidence="7">
    <location>
        <begin position="158"/>
        <end position="180"/>
    </location>
</feature>
<evidence type="ECO:0000256" key="1">
    <source>
        <dbReference type="ARBA" id="ARBA00004651"/>
    </source>
</evidence>
<evidence type="ECO:0000259" key="8">
    <source>
        <dbReference type="Pfam" id="PF09335"/>
    </source>
</evidence>
<accession>A0ABS9UAX8</accession>
<evidence type="ECO:0000256" key="6">
    <source>
        <dbReference type="ARBA" id="ARBA00023136"/>
    </source>
</evidence>
<protein>
    <submittedName>
        <fullName evidence="9">VTT domain-containing protein</fullName>
    </submittedName>
</protein>
<dbReference type="RefSeq" id="WP_241368512.1">
    <property type="nucleotide sequence ID" value="NZ_JAKZFC010000001.1"/>
</dbReference>
<dbReference type="EMBL" id="JAKZFC010000001">
    <property type="protein sequence ID" value="MCH7321485.1"/>
    <property type="molecule type" value="Genomic_DNA"/>
</dbReference>
<evidence type="ECO:0000256" key="4">
    <source>
        <dbReference type="ARBA" id="ARBA00022692"/>
    </source>
</evidence>
<feature type="transmembrane region" description="Helical" evidence="7">
    <location>
        <begin position="67"/>
        <end position="88"/>
    </location>
</feature>
<dbReference type="PANTHER" id="PTHR30353">
    <property type="entry name" value="INNER MEMBRANE PROTEIN DEDA-RELATED"/>
    <property type="match status" value="1"/>
</dbReference>
<sequence>MLPDIIQFLREIDQVIFHYIKELGIYIYLLLFAVVFTKTAFVILTFLPGDSTVFTSGTLAALGKLDLMVLFILFIVATTLADCNNYFIGRSIRKIPAQRNLFMKIVSEENVQKAQHFLENYDRVAITFSRFVPLMRTMTPFISGYTNFSYSTFLRYNFVGAIIWTTVWLAGGFVLGNVPWVEDNLVLTLSIISVIVFGITGFAYIKQFRKTMDINKVDSH</sequence>
<organism evidence="9 10">
    <name type="scientific">Solibacillus palustris</name>
    <dbReference type="NCBI Taxonomy" id="2908203"/>
    <lineage>
        <taxon>Bacteria</taxon>
        <taxon>Bacillati</taxon>
        <taxon>Bacillota</taxon>
        <taxon>Bacilli</taxon>
        <taxon>Bacillales</taxon>
        <taxon>Caryophanaceae</taxon>
        <taxon>Solibacillus</taxon>
    </lineage>
</organism>
<gene>
    <name evidence="9" type="ORF">LZ480_06215</name>
</gene>
<dbReference type="Proteomes" id="UP001316087">
    <property type="component" value="Unassembled WGS sequence"/>
</dbReference>
<evidence type="ECO:0000313" key="10">
    <source>
        <dbReference type="Proteomes" id="UP001316087"/>
    </source>
</evidence>
<evidence type="ECO:0000256" key="3">
    <source>
        <dbReference type="ARBA" id="ARBA00022475"/>
    </source>
</evidence>
<evidence type="ECO:0000256" key="2">
    <source>
        <dbReference type="ARBA" id="ARBA00010792"/>
    </source>
</evidence>
<comment type="similarity">
    <text evidence="2 7">Belongs to the DedA family.</text>
</comment>
<comment type="caution">
    <text evidence="9">The sequence shown here is derived from an EMBL/GenBank/DDBJ whole genome shotgun (WGS) entry which is preliminary data.</text>
</comment>